<dbReference type="EMBL" id="LKAM01000015">
    <property type="protein sequence ID" value="KUM45863.1"/>
    <property type="molecule type" value="Genomic_DNA"/>
</dbReference>
<evidence type="ECO:0000313" key="1">
    <source>
        <dbReference type="EMBL" id="KUM45863.1"/>
    </source>
</evidence>
<proteinExistence type="predicted"/>
<accession>A0A124GMJ7</accession>
<name>A0A124GMJ7_PICGL</name>
<comment type="caution">
    <text evidence="1">The sequence shown here is derived from an EMBL/GenBank/DDBJ whole genome shotgun (WGS) entry which is preliminary data.</text>
</comment>
<sequence>MKASVPPGKSGIIGKSDIASLKRIQDELTEDAQKVDFITYGRAI</sequence>
<dbReference type="AlphaFoldDB" id="A0A124GMJ7"/>
<reference evidence="1" key="1">
    <citation type="journal article" date="2015" name="Genome Biol. Evol.">
        <title>Organellar Genomes of White Spruce (Picea glauca): Assembly and Annotation.</title>
        <authorList>
            <person name="Jackman S.D."/>
            <person name="Warren R.L."/>
            <person name="Gibb E.A."/>
            <person name="Vandervalk B.P."/>
            <person name="Mohamadi H."/>
            <person name="Chu J."/>
            <person name="Raymond A."/>
            <person name="Pleasance S."/>
            <person name="Coope R."/>
            <person name="Wildung M.R."/>
            <person name="Ritland C.E."/>
            <person name="Bousquet J."/>
            <person name="Jones S.J."/>
            <person name="Bohlmann J."/>
            <person name="Birol I."/>
        </authorList>
    </citation>
    <scope>NUCLEOTIDE SEQUENCE [LARGE SCALE GENOMIC DNA]</scope>
    <source>
        <tissue evidence="1">Flushing bud</tissue>
    </source>
</reference>
<gene>
    <name evidence="1" type="ORF">ABT39_MTgene2217</name>
</gene>
<protein>
    <submittedName>
        <fullName evidence="1">Uncharacterized protein</fullName>
    </submittedName>
</protein>
<geneLocation type="mitochondrion" evidence="1"/>
<organism evidence="1">
    <name type="scientific">Picea glauca</name>
    <name type="common">White spruce</name>
    <name type="synonym">Pinus glauca</name>
    <dbReference type="NCBI Taxonomy" id="3330"/>
    <lineage>
        <taxon>Eukaryota</taxon>
        <taxon>Viridiplantae</taxon>
        <taxon>Streptophyta</taxon>
        <taxon>Embryophyta</taxon>
        <taxon>Tracheophyta</taxon>
        <taxon>Spermatophyta</taxon>
        <taxon>Pinopsida</taxon>
        <taxon>Pinidae</taxon>
        <taxon>Conifers I</taxon>
        <taxon>Pinales</taxon>
        <taxon>Pinaceae</taxon>
        <taxon>Picea</taxon>
    </lineage>
</organism>
<keyword evidence="1" id="KW-0496">Mitochondrion</keyword>